<evidence type="ECO:0000313" key="9">
    <source>
        <dbReference type="Proteomes" id="UP000472580"/>
    </source>
</evidence>
<feature type="transmembrane region" description="Helical" evidence="6">
    <location>
        <begin position="31"/>
        <end position="49"/>
    </location>
</feature>
<dbReference type="PANTHER" id="PTHR43478:SF1">
    <property type="entry name" value="NA+_H+ ANTIPORTER NHAC-LIKE C-TERMINAL DOMAIN-CONTAINING PROTEIN"/>
    <property type="match status" value="1"/>
</dbReference>
<feature type="transmembrane region" description="Helical" evidence="6">
    <location>
        <begin position="109"/>
        <end position="134"/>
    </location>
</feature>
<proteinExistence type="predicted"/>
<dbReference type="OrthoDB" id="9762978at2"/>
<dbReference type="InterPro" id="IPR018461">
    <property type="entry name" value="Na/H_Antiport_NhaC-like_C"/>
</dbReference>
<dbReference type="RefSeq" id="WP_160335148.1">
    <property type="nucleotide sequence ID" value="NZ_CALPCR010000018.1"/>
</dbReference>
<evidence type="ECO:0000313" key="8">
    <source>
        <dbReference type="EMBL" id="MVX56716.1"/>
    </source>
</evidence>
<dbReference type="AlphaFoldDB" id="A0A6L6YGG8"/>
<evidence type="ECO:0000256" key="1">
    <source>
        <dbReference type="ARBA" id="ARBA00004651"/>
    </source>
</evidence>
<sequence>MEPFAAGWLSILPPIIAIILALITKEVFSSLLIGIFSGACIYTFGSGVPDPLIKMLDVTFSLMGEKVDFQILLFCTLLGALVYVLNMSGGTKKYGEIARKKIKSRETSVLSTCALSFFIFIDDYFNCLTVGTVMKPLTDSYKVSREKLAYIIDSTAAPMCIIAPVSSWAAAVGSSLKSTGAFQSDFQAFVSTIPYNFYAIFCLLLVIYLCWTNRDFGPMKLAEENALSKNVAEEQKVNIDRSKHAQSEKGTIWDMLVPLIALVVFAVLAFLYDGGYWGKDPQYHTMIAALGNCTASKALVWASFGALAVAFLMYIPRRVVTFHDFMEGTIEGMKLMLPANVILVLAWTLSGVCRDLLLTQNFVQAFVAGGSGFDIFLPAAIFLIAAFLSFSTGTAWGTFGILIPIAVPVAAAVDPSLTIVCLSATLAGSVFGDHCSPISDTTILSSAGSGCSHISHVTTQLPYAWFIACCCFVGYIVAGFTKGSWVLSFGATAACFVLFLAFMWKRSFNVKAYAAQIHSDVRVS</sequence>
<keyword evidence="5 6" id="KW-0472">Membrane</keyword>
<dbReference type="GO" id="GO:0005886">
    <property type="term" value="C:plasma membrane"/>
    <property type="evidence" value="ECO:0007669"/>
    <property type="project" value="UniProtKB-SubCell"/>
</dbReference>
<keyword evidence="2" id="KW-1003">Cell membrane</keyword>
<feature type="transmembrane region" description="Helical" evidence="6">
    <location>
        <begin position="188"/>
        <end position="209"/>
    </location>
</feature>
<feature type="transmembrane region" description="Helical" evidence="6">
    <location>
        <begin position="298"/>
        <end position="315"/>
    </location>
</feature>
<reference evidence="8 9" key="1">
    <citation type="submission" date="2019-12" db="EMBL/GenBank/DDBJ databases">
        <title>Microbes associate with the intestines of laboratory mice.</title>
        <authorList>
            <person name="Navarre W."/>
            <person name="Wong E."/>
        </authorList>
    </citation>
    <scope>NUCLEOTIDE SEQUENCE [LARGE SCALE GENOMIC DNA]</scope>
    <source>
        <strain evidence="8 9">NM82_D38</strain>
    </source>
</reference>
<gene>
    <name evidence="8" type="ORF">E5987_05770</name>
</gene>
<feature type="transmembrane region" description="Helical" evidence="6">
    <location>
        <begin position="394"/>
        <end position="413"/>
    </location>
</feature>
<keyword evidence="3 6" id="KW-0812">Transmembrane</keyword>
<keyword evidence="4 6" id="KW-1133">Transmembrane helix</keyword>
<dbReference type="PANTHER" id="PTHR43478">
    <property type="entry name" value="NA+/H+ ANTIPORTER-RELATED"/>
    <property type="match status" value="1"/>
</dbReference>
<keyword evidence="9" id="KW-1185">Reference proteome</keyword>
<evidence type="ECO:0000256" key="4">
    <source>
        <dbReference type="ARBA" id="ARBA00022989"/>
    </source>
</evidence>
<feature type="transmembrane region" description="Helical" evidence="6">
    <location>
        <begin position="463"/>
        <end position="480"/>
    </location>
</feature>
<feature type="transmembrane region" description="Helical" evidence="6">
    <location>
        <begin position="486"/>
        <end position="504"/>
    </location>
</feature>
<dbReference type="Proteomes" id="UP000472580">
    <property type="component" value="Unassembled WGS sequence"/>
</dbReference>
<comment type="subcellular location">
    <subcellularLocation>
        <location evidence="1">Cell membrane</location>
        <topology evidence="1">Multi-pass membrane protein</topology>
    </subcellularLocation>
</comment>
<feature type="transmembrane region" description="Helical" evidence="6">
    <location>
        <begin position="255"/>
        <end position="277"/>
    </location>
</feature>
<dbReference type="Pfam" id="PF03553">
    <property type="entry name" value="Na_H_antiporter"/>
    <property type="match status" value="1"/>
</dbReference>
<feature type="transmembrane region" description="Helical" evidence="6">
    <location>
        <begin position="365"/>
        <end position="388"/>
    </location>
</feature>
<accession>A0A6L6YGG8</accession>
<evidence type="ECO:0000256" key="5">
    <source>
        <dbReference type="ARBA" id="ARBA00023136"/>
    </source>
</evidence>
<protein>
    <submittedName>
        <fullName evidence="8">Na+/H+ antiporter NhaC family protein</fullName>
    </submittedName>
</protein>
<feature type="transmembrane region" description="Helical" evidence="6">
    <location>
        <begin position="6"/>
        <end position="24"/>
    </location>
</feature>
<evidence type="ECO:0000256" key="3">
    <source>
        <dbReference type="ARBA" id="ARBA00022692"/>
    </source>
</evidence>
<feature type="transmembrane region" description="Helical" evidence="6">
    <location>
        <begin position="154"/>
        <end position="176"/>
    </location>
</feature>
<evidence type="ECO:0000256" key="2">
    <source>
        <dbReference type="ARBA" id="ARBA00022475"/>
    </source>
</evidence>
<name>A0A6L6YGG8_9BURK</name>
<feature type="transmembrane region" description="Helical" evidence="6">
    <location>
        <begin position="335"/>
        <end position="353"/>
    </location>
</feature>
<dbReference type="EMBL" id="WSRP01000014">
    <property type="protein sequence ID" value="MVX56716.1"/>
    <property type="molecule type" value="Genomic_DNA"/>
</dbReference>
<organism evidence="8 9">
    <name type="scientific">Parasutterella muris</name>
    <dbReference type="NCBI Taxonomy" id="2565572"/>
    <lineage>
        <taxon>Bacteria</taxon>
        <taxon>Pseudomonadati</taxon>
        <taxon>Pseudomonadota</taxon>
        <taxon>Betaproteobacteria</taxon>
        <taxon>Burkholderiales</taxon>
        <taxon>Sutterellaceae</taxon>
        <taxon>Parasutterella</taxon>
    </lineage>
</organism>
<evidence type="ECO:0000259" key="7">
    <source>
        <dbReference type="Pfam" id="PF03553"/>
    </source>
</evidence>
<evidence type="ECO:0000256" key="6">
    <source>
        <dbReference type="SAM" id="Phobius"/>
    </source>
</evidence>
<comment type="caution">
    <text evidence="8">The sequence shown here is derived from an EMBL/GenBank/DDBJ whole genome shotgun (WGS) entry which is preliminary data.</text>
</comment>
<feature type="domain" description="Na+/H+ antiporter NhaC-like C-terminal" evidence="7">
    <location>
        <begin position="183"/>
        <end position="480"/>
    </location>
</feature>
<feature type="transmembrane region" description="Helical" evidence="6">
    <location>
        <begin position="69"/>
        <end position="88"/>
    </location>
</feature>